<reference evidence="5 6" key="1">
    <citation type="journal article" date="2016" name="Nat. Commun.">
        <title>Ectomycorrhizal ecology is imprinted in the genome of the dominant symbiotic fungus Cenococcum geophilum.</title>
        <authorList>
            <consortium name="DOE Joint Genome Institute"/>
            <person name="Peter M."/>
            <person name="Kohler A."/>
            <person name="Ohm R.A."/>
            <person name="Kuo A."/>
            <person name="Krutzmann J."/>
            <person name="Morin E."/>
            <person name="Arend M."/>
            <person name="Barry K.W."/>
            <person name="Binder M."/>
            <person name="Choi C."/>
            <person name="Clum A."/>
            <person name="Copeland A."/>
            <person name="Grisel N."/>
            <person name="Haridas S."/>
            <person name="Kipfer T."/>
            <person name="LaButti K."/>
            <person name="Lindquist E."/>
            <person name="Lipzen A."/>
            <person name="Maire R."/>
            <person name="Meier B."/>
            <person name="Mihaltcheva S."/>
            <person name="Molinier V."/>
            <person name="Murat C."/>
            <person name="Poggeler S."/>
            <person name="Quandt C.A."/>
            <person name="Sperisen C."/>
            <person name="Tritt A."/>
            <person name="Tisserant E."/>
            <person name="Crous P.W."/>
            <person name="Henrissat B."/>
            <person name="Nehls U."/>
            <person name="Egli S."/>
            <person name="Spatafora J.W."/>
            <person name="Grigoriev I.V."/>
            <person name="Martin F.M."/>
        </authorList>
    </citation>
    <scope>NUCLEOTIDE SEQUENCE [LARGE SCALE GENOMIC DNA]</scope>
    <source>
        <strain evidence="5 6">CBS 207.34</strain>
    </source>
</reference>
<dbReference type="OrthoDB" id="448448at2759"/>
<dbReference type="GO" id="GO:0008094">
    <property type="term" value="F:ATP-dependent activity, acting on DNA"/>
    <property type="evidence" value="ECO:0007669"/>
    <property type="project" value="TreeGrafter"/>
</dbReference>
<gene>
    <name evidence="5" type="ORF">AOQ84DRAFT_302675</name>
</gene>
<dbReference type="InterPro" id="IPR027417">
    <property type="entry name" value="P-loop_NTPase"/>
</dbReference>
<feature type="non-terminal residue" evidence="5">
    <location>
        <position position="96"/>
    </location>
</feature>
<dbReference type="Proteomes" id="UP000250140">
    <property type="component" value="Unassembled WGS sequence"/>
</dbReference>
<dbReference type="GO" id="GO:0005634">
    <property type="term" value="C:nucleus"/>
    <property type="evidence" value="ECO:0007669"/>
    <property type="project" value="TreeGrafter"/>
</dbReference>
<dbReference type="GO" id="GO:0016787">
    <property type="term" value="F:hydrolase activity"/>
    <property type="evidence" value="ECO:0007669"/>
    <property type="project" value="UniProtKB-KW"/>
</dbReference>
<evidence type="ECO:0000259" key="4">
    <source>
        <dbReference type="PROSITE" id="PS51194"/>
    </source>
</evidence>
<dbReference type="Gene3D" id="3.40.50.300">
    <property type="entry name" value="P-loop containing nucleotide triphosphate hydrolases"/>
    <property type="match status" value="1"/>
</dbReference>
<dbReference type="InterPro" id="IPR049730">
    <property type="entry name" value="SNF2/RAD54-like_C"/>
</dbReference>
<keyword evidence="2" id="KW-0378">Hydrolase</keyword>
<evidence type="ECO:0000256" key="2">
    <source>
        <dbReference type="ARBA" id="ARBA00022801"/>
    </source>
</evidence>
<dbReference type="PANTHER" id="PTHR45626">
    <property type="entry name" value="TRANSCRIPTION TERMINATION FACTOR 2-RELATED"/>
    <property type="match status" value="1"/>
</dbReference>
<dbReference type="Pfam" id="PF00271">
    <property type="entry name" value="Helicase_C"/>
    <property type="match status" value="1"/>
</dbReference>
<proteinExistence type="predicted"/>
<evidence type="ECO:0000256" key="3">
    <source>
        <dbReference type="ARBA" id="ARBA00022840"/>
    </source>
</evidence>
<accession>A0A8E2JNA2</accession>
<evidence type="ECO:0000313" key="6">
    <source>
        <dbReference type="Proteomes" id="UP000250140"/>
    </source>
</evidence>
<organism evidence="5 6">
    <name type="scientific">Glonium stellatum</name>
    <dbReference type="NCBI Taxonomy" id="574774"/>
    <lineage>
        <taxon>Eukaryota</taxon>
        <taxon>Fungi</taxon>
        <taxon>Dikarya</taxon>
        <taxon>Ascomycota</taxon>
        <taxon>Pezizomycotina</taxon>
        <taxon>Dothideomycetes</taxon>
        <taxon>Pleosporomycetidae</taxon>
        <taxon>Gloniales</taxon>
        <taxon>Gloniaceae</taxon>
        <taxon>Glonium</taxon>
    </lineage>
</organism>
<dbReference type="PANTHER" id="PTHR45626:SF22">
    <property type="entry name" value="DNA REPAIR PROTEIN RAD5"/>
    <property type="match status" value="1"/>
</dbReference>
<dbReference type="SMART" id="SM00490">
    <property type="entry name" value="HELICc"/>
    <property type="match status" value="1"/>
</dbReference>
<dbReference type="AlphaFoldDB" id="A0A8E2JNA2"/>
<keyword evidence="1" id="KW-0547">Nucleotide-binding</keyword>
<evidence type="ECO:0000256" key="1">
    <source>
        <dbReference type="ARBA" id="ARBA00022741"/>
    </source>
</evidence>
<dbReference type="EMBL" id="KV750720">
    <property type="protein sequence ID" value="OCL03509.1"/>
    <property type="molecule type" value="Genomic_DNA"/>
</dbReference>
<feature type="domain" description="Helicase C-terminal" evidence="4">
    <location>
        <begin position="1"/>
        <end position="96"/>
    </location>
</feature>
<dbReference type="InterPro" id="IPR050628">
    <property type="entry name" value="SNF2_RAD54_helicase_TF"/>
</dbReference>
<keyword evidence="6" id="KW-1185">Reference proteome</keyword>
<dbReference type="PROSITE" id="PS51194">
    <property type="entry name" value="HELICASE_CTER"/>
    <property type="match status" value="1"/>
</dbReference>
<keyword evidence="3" id="KW-0067">ATP-binding</keyword>
<name>A0A8E2JNA2_9PEZI</name>
<dbReference type="GO" id="GO:0006281">
    <property type="term" value="P:DNA repair"/>
    <property type="evidence" value="ECO:0007669"/>
    <property type="project" value="TreeGrafter"/>
</dbReference>
<evidence type="ECO:0000313" key="5">
    <source>
        <dbReference type="EMBL" id="OCL03509.1"/>
    </source>
</evidence>
<dbReference type="GO" id="GO:0005524">
    <property type="term" value="F:ATP binding"/>
    <property type="evidence" value="ECO:0007669"/>
    <property type="project" value="UniProtKB-KW"/>
</dbReference>
<dbReference type="CDD" id="cd18793">
    <property type="entry name" value="SF2_C_SNF"/>
    <property type="match status" value="1"/>
</dbReference>
<dbReference type="InterPro" id="IPR001650">
    <property type="entry name" value="Helicase_C-like"/>
</dbReference>
<protein>
    <recommendedName>
        <fullName evidence="4">Helicase C-terminal domain-containing protein</fullName>
    </recommendedName>
</protein>
<sequence length="96" mass="10756">SSVIFSSWTATLDLVQSMLEQAQILLVRVGGRVSSKKKEIVFNQFRNDPNTKVLLLSISWGAEGLNLTAATRAYLMEPQWNLTLEEQALARVHRLG</sequence>
<dbReference type="SUPFAM" id="SSF52540">
    <property type="entry name" value="P-loop containing nucleoside triphosphate hydrolases"/>
    <property type="match status" value="1"/>
</dbReference>